<evidence type="ECO:0000313" key="2">
    <source>
        <dbReference type="Proteomes" id="UP000012023"/>
    </source>
</evidence>
<evidence type="ECO:0000313" key="1">
    <source>
        <dbReference type="EMBL" id="EMH22790.1"/>
    </source>
</evidence>
<accession>M3PTR8</accession>
<comment type="caution">
    <text evidence="1">The sequence shown here is derived from an EMBL/GenBank/DDBJ whole genome shotgun (WGS) entry which is preliminary data.</text>
</comment>
<dbReference type="PATRIC" id="fig|1159046.3.peg.934"/>
<dbReference type="EMBL" id="APDV01000064">
    <property type="protein sequence ID" value="EMH22790.1"/>
    <property type="molecule type" value="Genomic_DNA"/>
</dbReference>
<reference evidence="1 2" key="1">
    <citation type="submission" date="2012-11" db="EMBL/GenBank/DDBJ databases">
        <authorList>
            <person name="Weinstock G."/>
            <person name="Sodergren E."/>
            <person name="Lobos E.A."/>
            <person name="Fulton L."/>
            <person name="Fulton R."/>
            <person name="Courtney L."/>
            <person name="Fronick C."/>
            <person name="O'Laughlin M."/>
            <person name="Godfrey J."/>
            <person name="Wilson R.M."/>
            <person name="Miner T."/>
            <person name="Farmer C."/>
            <person name="Delehaunty K."/>
            <person name="Cordes M."/>
            <person name="Minx P."/>
            <person name="Tomlinson C."/>
            <person name="Chen J."/>
            <person name="Wollam A."/>
            <person name="Pepin K.H."/>
            <person name="Bhonagiri V."/>
            <person name="Zhang X."/>
            <person name="Suruliraj S."/>
            <person name="Antonio M."/>
            <person name="Secka O."/>
            <person name="Thomas J."/>
            <person name="Warren W."/>
            <person name="Mitreva M."/>
            <person name="Mardis E.R."/>
            <person name="Wilson R.K."/>
        </authorList>
    </citation>
    <scope>NUCLEOTIDE SEQUENCE [LARGE SCALE GENOMIC DNA]</scope>
    <source>
        <strain evidence="1 2">GAM260BSi</strain>
    </source>
</reference>
<protein>
    <submittedName>
        <fullName evidence="1">Uncharacterized protein</fullName>
    </submittedName>
</protein>
<name>M3PTR8_HELPX</name>
<proteinExistence type="predicted"/>
<organism evidence="1 2">
    <name type="scientific">Helicobacter pylori GAM260BSi</name>
    <dbReference type="NCBI Taxonomy" id="1159046"/>
    <lineage>
        <taxon>Bacteria</taxon>
        <taxon>Pseudomonadati</taxon>
        <taxon>Campylobacterota</taxon>
        <taxon>Epsilonproteobacteria</taxon>
        <taxon>Campylobacterales</taxon>
        <taxon>Helicobacteraceae</taxon>
        <taxon>Helicobacter</taxon>
    </lineage>
</organism>
<dbReference type="Proteomes" id="UP000012023">
    <property type="component" value="Unassembled WGS sequence"/>
</dbReference>
<dbReference type="HOGENOM" id="CLU_3310858_0_0_7"/>
<gene>
    <name evidence="1" type="ORF">HMPREF1418_00998</name>
</gene>
<sequence>MRLAKNFKHSLLGSSRVISSKIFSNFGMLNILFICIHYT</sequence>
<dbReference type="AlphaFoldDB" id="M3PTR8"/>